<sequence>MSSDVDFPACCKPPLNAVHHRHSCRLPRPCASSRVALHAGASGCRNLLLCRQRRGREKLELRAPRDLDHCACRGHGHGKTESLAVVR</sequence>
<accession>Q5NAQ3</accession>
<organism evidence="1">
    <name type="scientific">Oryza sativa subsp. japonica</name>
    <name type="common">Rice</name>
    <dbReference type="NCBI Taxonomy" id="39947"/>
    <lineage>
        <taxon>Eukaryota</taxon>
        <taxon>Viridiplantae</taxon>
        <taxon>Streptophyta</taxon>
        <taxon>Embryophyta</taxon>
        <taxon>Tracheophyta</taxon>
        <taxon>Spermatophyta</taxon>
        <taxon>Magnoliopsida</taxon>
        <taxon>Liliopsida</taxon>
        <taxon>Poales</taxon>
        <taxon>Poaceae</taxon>
        <taxon>BOP clade</taxon>
        <taxon>Oryzoideae</taxon>
        <taxon>Oryzeae</taxon>
        <taxon>Oryzinae</taxon>
        <taxon>Oryza</taxon>
        <taxon>Oryza sativa</taxon>
    </lineage>
</organism>
<dbReference type="Proteomes" id="UP000817658">
    <property type="component" value="Chromosome 1"/>
</dbReference>
<protein>
    <submittedName>
        <fullName evidence="1">Uncharacterized protein</fullName>
    </submittedName>
</protein>
<reference evidence="1" key="1">
    <citation type="journal article" date="2002" name="Nature">
        <title>The genome sequence and structure of rice chromosome 1.</title>
        <authorList>
            <person name="Sasaki T."/>
            <person name="Matsumoto T."/>
            <person name="Yamamoto K."/>
            <person name="Sakata K."/>
            <person name="Baba T."/>
            <person name="Katayose Y."/>
            <person name="Wu J."/>
            <person name="Niimura Y."/>
            <person name="Cheng Z."/>
            <person name="Nagamura Y."/>
            <person name="Antonio B.A."/>
            <person name="Kanamori H."/>
            <person name="Hosokawa S."/>
            <person name="Masukawa M."/>
            <person name="Arikawa K."/>
            <person name="Chiden Y."/>
            <person name="Hayashi M."/>
            <person name="Okamoto M."/>
            <person name="Ando T."/>
            <person name="Aoki H."/>
            <person name="Arita K."/>
            <person name="Hamada M."/>
            <person name="Harada C."/>
            <person name="Hijishita S."/>
            <person name="Honda M."/>
            <person name="Ichikawa Y."/>
            <person name="Idonuma A."/>
            <person name="Iijima M."/>
            <person name="Ikeda M."/>
            <person name="Ikeno M."/>
            <person name="Itoh S."/>
            <person name="Itoh T."/>
            <person name="Itoh Y."/>
            <person name="Itoh Y."/>
            <person name="Iwabuchi A."/>
            <person name="Kamiya K."/>
            <person name="Karasawa W."/>
            <person name="Katagiri S."/>
            <person name="Kikuta A."/>
            <person name="Kobayashi N."/>
            <person name="Kono I."/>
            <person name="Machita K."/>
            <person name="Maehara T."/>
            <person name="Mizuno H."/>
            <person name="Mizubayashi T."/>
            <person name="Mukai Y."/>
            <person name="Nagasaki H."/>
            <person name="Nakashima M."/>
            <person name="Nakama Y."/>
            <person name="Nakamichi Y."/>
            <person name="Nakamura M."/>
            <person name="Namiki N."/>
            <person name="Negishi M."/>
            <person name="Ohta I."/>
            <person name="Ono N."/>
            <person name="Saji S."/>
            <person name="Sakai K."/>
            <person name="Shibata M."/>
            <person name="Shimokawa T."/>
            <person name="Shomura A."/>
            <person name="Song J."/>
            <person name="Takazaki Y."/>
            <person name="Terasawa K."/>
            <person name="Tsuji K."/>
            <person name="Waki K."/>
            <person name="Yamagata H."/>
            <person name="Yamane H."/>
            <person name="Yoshiki S."/>
            <person name="Yoshihara R."/>
            <person name="Yukawa K."/>
            <person name="Zhong H."/>
            <person name="Iwama H."/>
            <person name="Endo T."/>
            <person name="Ito H."/>
            <person name="Hahn J.H."/>
            <person name="Kim H.I."/>
            <person name="Eun M.Y."/>
            <person name="Yano M."/>
            <person name="Jiang J."/>
            <person name="Gojobori T."/>
        </authorList>
    </citation>
    <scope>NUCLEOTIDE SEQUENCE [LARGE SCALE GENOMIC DNA]</scope>
</reference>
<name>Q5NAQ3_ORYSJ</name>
<proteinExistence type="predicted"/>
<evidence type="ECO:0000313" key="1">
    <source>
        <dbReference type="EMBL" id="BAD81464.1"/>
    </source>
</evidence>
<gene>
    <name evidence="1" type="primary">P0417G05.33</name>
</gene>
<dbReference type="AlphaFoldDB" id="Q5NAQ3"/>
<dbReference type="EMBL" id="AP002835">
    <property type="protein sequence ID" value="BAD81464.1"/>
    <property type="molecule type" value="Genomic_DNA"/>
</dbReference>